<gene>
    <name evidence="1" type="ORF">GCM10009114_37080</name>
</gene>
<protein>
    <submittedName>
        <fullName evidence="1">Uncharacterized protein</fullName>
    </submittedName>
</protein>
<evidence type="ECO:0000313" key="2">
    <source>
        <dbReference type="Proteomes" id="UP001500359"/>
    </source>
</evidence>
<name>A0ABP3X8H7_9ALTE</name>
<comment type="caution">
    <text evidence="1">The sequence shown here is derived from an EMBL/GenBank/DDBJ whole genome shotgun (WGS) entry which is preliminary data.</text>
</comment>
<dbReference type="Proteomes" id="UP001500359">
    <property type="component" value="Unassembled WGS sequence"/>
</dbReference>
<dbReference type="EMBL" id="BAAAFD010000026">
    <property type="protein sequence ID" value="GAA0860354.1"/>
    <property type="molecule type" value="Genomic_DNA"/>
</dbReference>
<organism evidence="1 2">
    <name type="scientific">Aliiglaciecola litoralis</name>
    <dbReference type="NCBI Taxonomy" id="582857"/>
    <lineage>
        <taxon>Bacteria</taxon>
        <taxon>Pseudomonadati</taxon>
        <taxon>Pseudomonadota</taxon>
        <taxon>Gammaproteobacteria</taxon>
        <taxon>Alteromonadales</taxon>
        <taxon>Alteromonadaceae</taxon>
        <taxon>Aliiglaciecola</taxon>
    </lineage>
</organism>
<proteinExistence type="predicted"/>
<reference evidence="2" key="1">
    <citation type="journal article" date="2019" name="Int. J. Syst. Evol. Microbiol.">
        <title>The Global Catalogue of Microorganisms (GCM) 10K type strain sequencing project: providing services to taxonomists for standard genome sequencing and annotation.</title>
        <authorList>
            <consortium name="The Broad Institute Genomics Platform"/>
            <consortium name="The Broad Institute Genome Sequencing Center for Infectious Disease"/>
            <person name="Wu L."/>
            <person name="Ma J."/>
        </authorList>
    </citation>
    <scope>NUCLEOTIDE SEQUENCE [LARGE SCALE GENOMIC DNA]</scope>
    <source>
        <strain evidence="2">JCM 15896</strain>
    </source>
</reference>
<sequence length="124" mass="14446">MKHFSFVHLDDLDLALLNDLEWRCARQETLCLASEKELITLLSYFNSSLSSESLPRINDVEFSYILNEYPTSMSDENFDEFYSAWLNKTKRENNMDEYGQLICLNSFLLSNKNSKKVVVLSEAI</sequence>
<evidence type="ECO:0000313" key="1">
    <source>
        <dbReference type="EMBL" id="GAA0860354.1"/>
    </source>
</evidence>
<keyword evidence="2" id="KW-1185">Reference proteome</keyword>
<dbReference type="RefSeq" id="WP_343862709.1">
    <property type="nucleotide sequence ID" value="NZ_BAAAFD010000026.1"/>
</dbReference>
<accession>A0ABP3X8H7</accession>